<dbReference type="Gene3D" id="3.30.70.330">
    <property type="match status" value="1"/>
</dbReference>
<evidence type="ECO:0000313" key="1">
    <source>
        <dbReference type="EMBL" id="TKC38333.1"/>
    </source>
</evidence>
<dbReference type="InterPro" id="IPR012677">
    <property type="entry name" value="Nucleotide-bd_a/b_plait_sf"/>
</dbReference>
<reference evidence="2" key="1">
    <citation type="journal article" date="2019" name="IScience">
        <title>Narwhal Genome Reveals Long-Term Low Genetic Diversity despite Current Large Abundance Size.</title>
        <authorList>
            <person name="Westbury M.V."/>
            <person name="Petersen B."/>
            <person name="Garde E."/>
            <person name="Heide-Jorgensen M.P."/>
            <person name="Lorenzen E.D."/>
        </authorList>
    </citation>
    <scope>NUCLEOTIDE SEQUENCE [LARGE SCALE GENOMIC DNA]</scope>
</reference>
<evidence type="ECO:0000313" key="2">
    <source>
        <dbReference type="Proteomes" id="UP000308365"/>
    </source>
</evidence>
<sequence>MDEYEILIRKEALVLWNLRMPGMQTMPYMNLMEKNSAVKGLQLNTLGLSLEAEEVEDATQTVLVVADLEMIDETLHLEIIIKDLKDFMRQAGEVTFADAHRPKLNEGVVEFASYGLLCLRRARNVVLQVDLCLQHLWIARGPGPGPGPGQGPDQLTVAIKL</sequence>
<dbReference type="Proteomes" id="UP000308365">
    <property type="component" value="Unassembled WGS sequence"/>
</dbReference>
<accession>A0A4U1EPQ2</accession>
<name>A0A4U1EPQ2_MONMO</name>
<dbReference type="EMBL" id="RWIC01001008">
    <property type="protein sequence ID" value="TKC38333.1"/>
    <property type="molecule type" value="Genomic_DNA"/>
</dbReference>
<gene>
    <name evidence="1" type="ORF">EI555_017090</name>
</gene>
<organism evidence="1 2">
    <name type="scientific">Monodon monoceros</name>
    <name type="common">Narwhal</name>
    <name type="synonym">Ceratodon monodon</name>
    <dbReference type="NCBI Taxonomy" id="40151"/>
    <lineage>
        <taxon>Eukaryota</taxon>
        <taxon>Metazoa</taxon>
        <taxon>Chordata</taxon>
        <taxon>Craniata</taxon>
        <taxon>Vertebrata</taxon>
        <taxon>Euteleostomi</taxon>
        <taxon>Mammalia</taxon>
        <taxon>Eutheria</taxon>
        <taxon>Laurasiatheria</taxon>
        <taxon>Artiodactyla</taxon>
        <taxon>Whippomorpha</taxon>
        <taxon>Cetacea</taxon>
        <taxon>Odontoceti</taxon>
        <taxon>Monodontidae</taxon>
        <taxon>Monodon</taxon>
    </lineage>
</organism>
<proteinExistence type="predicted"/>
<comment type="caution">
    <text evidence="1">The sequence shown here is derived from an EMBL/GenBank/DDBJ whole genome shotgun (WGS) entry which is preliminary data.</text>
</comment>
<protein>
    <submittedName>
        <fullName evidence="1">Uncharacterized protein</fullName>
    </submittedName>
</protein>
<dbReference type="AlphaFoldDB" id="A0A4U1EPQ2"/>